<dbReference type="EMBL" id="AYZB01000003">
    <property type="protein sequence ID" value="KRM24121.1"/>
    <property type="molecule type" value="Genomic_DNA"/>
</dbReference>
<reference evidence="2 3" key="1">
    <citation type="journal article" date="2015" name="Genome Announc.">
        <title>Expanding the biotechnology potential of lactobacilli through comparative genomics of 213 strains and associated genera.</title>
        <authorList>
            <person name="Sun Z."/>
            <person name="Harris H.M."/>
            <person name="McCann A."/>
            <person name="Guo C."/>
            <person name="Argimon S."/>
            <person name="Zhang W."/>
            <person name="Yang X."/>
            <person name="Jeffery I.B."/>
            <person name="Cooney J.C."/>
            <person name="Kagawa T.F."/>
            <person name="Liu W."/>
            <person name="Song Y."/>
            <person name="Salvetti E."/>
            <person name="Wrobel A."/>
            <person name="Rasinkangas P."/>
            <person name="Parkhill J."/>
            <person name="Rea M.C."/>
            <person name="O'Sullivan O."/>
            <person name="Ritari J."/>
            <person name="Douillard F.P."/>
            <person name="Paul Ross R."/>
            <person name="Yang R."/>
            <person name="Briner A.E."/>
            <person name="Felis G.E."/>
            <person name="de Vos W.M."/>
            <person name="Barrangou R."/>
            <person name="Klaenhammer T.R."/>
            <person name="Caufield P.W."/>
            <person name="Cui Y."/>
            <person name="Zhang H."/>
            <person name="O'Toole P.W."/>
        </authorList>
    </citation>
    <scope>NUCLEOTIDE SEQUENCE [LARGE SCALE GENOMIC DNA]</scope>
    <source>
        <strain evidence="2 3">DSM 20719</strain>
    </source>
</reference>
<gene>
    <name evidence="2" type="ORF">FC90_GL000595</name>
</gene>
<comment type="caution">
    <text evidence="2">The sequence shown here is derived from an EMBL/GenBank/DDBJ whole genome shotgun (WGS) entry which is preliminary data.</text>
</comment>
<dbReference type="Proteomes" id="UP000050823">
    <property type="component" value="Unassembled WGS sequence"/>
</dbReference>
<dbReference type="AlphaFoldDB" id="A0AA89L566"/>
<protein>
    <recommendedName>
        <fullName evidence="1">HMA domain-containing protein</fullName>
    </recommendedName>
</protein>
<dbReference type="CDD" id="cd00371">
    <property type="entry name" value="HMA"/>
    <property type="match status" value="1"/>
</dbReference>
<dbReference type="InterPro" id="IPR006121">
    <property type="entry name" value="HMA_dom"/>
</dbReference>
<dbReference type="PROSITE" id="PS50846">
    <property type="entry name" value="HMA_2"/>
    <property type="match status" value="1"/>
</dbReference>
<evidence type="ECO:0000313" key="3">
    <source>
        <dbReference type="Proteomes" id="UP000050823"/>
    </source>
</evidence>
<proteinExistence type="predicted"/>
<evidence type="ECO:0000313" key="2">
    <source>
        <dbReference type="EMBL" id="KRM24121.1"/>
    </source>
</evidence>
<accession>A0AA89L566</accession>
<name>A0AA89L566_9LACO</name>
<dbReference type="Pfam" id="PF00403">
    <property type="entry name" value="HMA"/>
    <property type="match status" value="1"/>
</dbReference>
<dbReference type="GO" id="GO:0046872">
    <property type="term" value="F:metal ion binding"/>
    <property type="evidence" value="ECO:0007669"/>
    <property type="project" value="InterPro"/>
</dbReference>
<feature type="domain" description="HMA" evidence="1">
    <location>
        <begin position="1"/>
        <end position="52"/>
    </location>
</feature>
<dbReference type="InterPro" id="IPR036163">
    <property type="entry name" value="HMA_dom_sf"/>
</dbReference>
<sequence>MQKIQAGVSQQTGVESVKVLFNASKVKAEYDALVTDPEQLTQVVTDLGYNVQSFKVK</sequence>
<dbReference type="Gene3D" id="3.30.70.100">
    <property type="match status" value="1"/>
</dbReference>
<dbReference type="SUPFAM" id="SSF55008">
    <property type="entry name" value="HMA, heavy metal-associated domain"/>
    <property type="match status" value="1"/>
</dbReference>
<organism evidence="2 3">
    <name type="scientific">Latilactobacillus graminis DSM 20719</name>
    <dbReference type="NCBI Taxonomy" id="1423752"/>
    <lineage>
        <taxon>Bacteria</taxon>
        <taxon>Bacillati</taxon>
        <taxon>Bacillota</taxon>
        <taxon>Bacilli</taxon>
        <taxon>Lactobacillales</taxon>
        <taxon>Lactobacillaceae</taxon>
        <taxon>Latilactobacillus</taxon>
    </lineage>
</organism>
<evidence type="ECO:0000259" key="1">
    <source>
        <dbReference type="PROSITE" id="PS50846"/>
    </source>
</evidence>